<accession>A0AAN6Y0U2</accession>
<comment type="caution">
    <text evidence="1">The sequence shown here is derived from an EMBL/GenBank/DDBJ whole genome shotgun (WGS) entry which is preliminary data.</text>
</comment>
<reference evidence="1" key="1">
    <citation type="journal article" date="2023" name="Mol. Phylogenet. Evol.">
        <title>Genome-scale phylogeny and comparative genomics of the fungal order Sordariales.</title>
        <authorList>
            <person name="Hensen N."/>
            <person name="Bonometti L."/>
            <person name="Westerberg I."/>
            <person name="Brannstrom I.O."/>
            <person name="Guillou S."/>
            <person name="Cros-Aarteil S."/>
            <person name="Calhoun S."/>
            <person name="Haridas S."/>
            <person name="Kuo A."/>
            <person name="Mondo S."/>
            <person name="Pangilinan J."/>
            <person name="Riley R."/>
            <person name="LaButti K."/>
            <person name="Andreopoulos B."/>
            <person name="Lipzen A."/>
            <person name="Chen C."/>
            <person name="Yan M."/>
            <person name="Daum C."/>
            <person name="Ng V."/>
            <person name="Clum A."/>
            <person name="Steindorff A."/>
            <person name="Ohm R.A."/>
            <person name="Martin F."/>
            <person name="Silar P."/>
            <person name="Natvig D.O."/>
            <person name="Lalanne C."/>
            <person name="Gautier V."/>
            <person name="Ament-Velasquez S.L."/>
            <person name="Kruys A."/>
            <person name="Hutchinson M.I."/>
            <person name="Powell A.J."/>
            <person name="Barry K."/>
            <person name="Miller A.N."/>
            <person name="Grigoriev I.V."/>
            <person name="Debuchy R."/>
            <person name="Gladieux P."/>
            <person name="Hiltunen Thoren M."/>
            <person name="Johannesson H."/>
        </authorList>
    </citation>
    <scope>NUCLEOTIDE SEQUENCE</scope>
    <source>
        <strain evidence="1">PSN293</strain>
    </source>
</reference>
<name>A0AAN6Y0U2_9PEZI</name>
<sequence length="521" mass="59928">MFGVGLYRGSSGGLVHLSTFQNPPPHIQGRFIERFCTHITQALHSMNVTTRTSRTLYRYRLSADYFPFDWARENSSTRLQETPWVANVTIFWENPRTFDQVDLNWTHHFQAGLGLVDRRSRVDNALWFANERIQMHQRKIRLDFVSEDQDGVHDWAVEITVSSRDPEAVFIGTGHSMITRFLTTNNLARVQAFVTSPGNHMGPKILAIYPALNLFPPTDVCGHRQDLSHGETLIIRSWFTFPMSPTWSRGTLIGQYSVQALMILRRISRQLQSAKSDRDRLLFPHLDILIRTLDHYMNTGSITLDEDLSREETRIFNGRLRTYIRCSMKSRYYQSIIHLLFLHLLVPTLVPVVQAAPSTARSLLNTILSPRQTETPLEAPTDLRWECQWKNHSALACDGLGTWYGTESVWRQCDVIIEPYVTKVCAGYTKCFSPEPGLQLCARWPEDYCPYPDEIVIELEPERVRRMTSARGSLLDGHGAVVARRRVMCGNLLVRQIMSRQNVQIDTASFSKPPPWLFFNS</sequence>
<evidence type="ECO:0000313" key="1">
    <source>
        <dbReference type="EMBL" id="KAK4210344.1"/>
    </source>
</evidence>
<proteinExistence type="predicted"/>
<organism evidence="1 2">
    <name type="scientific">Rhypophila decipiens</name>
    <dbReference type="NCBI Taxonomy" id="261697"/>
    <lineage>
        <taxon>Eukaryota</taxon>
        <taxon>Fungi</taxon>
        <taxon>Dikarya</taxon>
        <taxon>Ascomycota</taxon>
        <taxon>Pezizomycotina</taxon>
        <taxon>Sordariomycetes</taxon>
        <taxon>Sordariomycetidae</taxon>
        <taxon>Sordariales</taxon>
        <taxon>Naviculisporaceae</taxon>
        <taxon>Rhypophila</taxon>
    </lineage>
</organism>
<evidence type="ECO:0000313" key="2">
    <source>
        <dbReference type="Proteomes" id="UP001301769"/>
    </source>
</evidence>
<dbReference type="AlphaFoldDB" id="A0AAN6Y0U2"/>
<dbReference type="Proteomes" id="UP001301769">
    <property type="component" value="Unassembled WGS sequence"/>
</dbReference>
<keyword evidence="2" id="KW-1185">Reference proteome</keyword>
<dbReference type="EMBL" id="MU858177">
    <property type="protein sequence ID" value="KAK4210344.1"/>
    <property type="molecule type" value="Genomic_DNA"/>
</dbReference>
<reference evidence="1" key="2">
    <citation type="submission" date="2023-05" db="EMBL/GenBank/DDBJ databases">
        <authorList>
            <consortium name="Lawrence Berkeley National Laboratory"/>
            <person name="Steindorff A."/>
            <person name="Hensen N."/>
            <person name="Bonometti L."/>
            <person name="Westerberg I."/>
            <person name="Brannstrom I.O."/>
            <person name="Guillou S."/>
            <person name="Cros-Aarteil S."/>
            <person name="Calhoun S."/>
            <person name="Haridas S."/>
            <person name="Kuo A."/>
            <person name="Mondo S."/>
            <person name="Pangilinan J."/>
            <person name="Riley R."/>
            <person name="Labutti K."/>
            <person name="Andreopoulos B."/>
            <person name="Lipzen A."/>
            <person name="Chen C."/>
            <person name="Yanf M."/>
            <person name="Daum C."/>
            <person name="Ng V."/>
            <person name="Clum A."/>
            <person name="Ohm R."/>
            <person name="Martin F."/>
            <person name="Silar P."/>
            <person name="Natvig D."/>
            <person name="Lalanne C."/>
            <person name="Gautier V."/>
            <person name="Ament-Velasquez S.L."/>
            <person name="Kruys A."/>
            <person name="Hutchinson M.I."/>
            <person name="Powell A.J."/>
            <person name="Barry K."/>
            <person name="Miller A.N."/>
            <person name="Grigoriev I.V."/>
            <person name="Debuchy R."/>
            <person name="Gladieux P."/>
            <person name="Thoren M.H."/>
            <person name="Johannesson H."/>
        </authorList>
    </citation>
    <scope>NUCLEOTIDE SEQUENCE</scope>
    <source>
        <strain evidence="1">PSN293</strain>
    </source>
</reference>
<protein>
    <submittedName>
        <fullName evidence="1">Uncharacterized protein</fullName>
    </submittedName>
</protein>
<gene>
    <name evidence="1" type="ORF">QBC37DRAFT_448415</name>
</gene>